<proteinExistence type="predicted"/>
<accession>A0A168DR25</accession>
<sequence length="1223" mass="137554">MDSISVRDVKADGNARIHVGNSSITHVHNYAEPQERLELPPDPFSLIPFSRDPDFVGRGDILDQIAAHCGQAGGRAALVGLGGVGKSQLAIEYSHQTSEKNKDAWLFWVHAGTRARVEEGFRAIADAVKLPDRHKPKADVPQLLHAWLSNERNGKWFMILDSADDQDVFYGGERGGQPLASYLPQSTNGSILVTTRDQAFAIRLTGSYKSIIKVGPMNPEQALLFLEKKLGTLSEPELGAELVSALDCIPLAINQAACYIQARAPRSSIKKYLAEFRQSEGKSAKLLAHDAAELRRDGSSSNAIMKTWQISFDHIRTKQPSAADLLALMSFFDSQSIPESALNPEDDYDSDCESDLESNWASEELANHASMRYLLKVKQRHEEGDIDDGDGWESEGECGFEEDIALLRDYCLISLRESGAQFEMHRLVQLATKKWLATSKRQEEFKQLFIHRISVATPMPEESEELKFRDLFSHLQIAIGYRPNKTNLRSWYFMCYRTAWYLGYVGRQVEAKAIMEKSLGLWEARKGPEHENCLTGKKLLAGLMVELDETLAPEGEALVLQVLEIEKRNLPPDSRDILSTMMWLASIYARQDRLEEAEKLQLHVVEKQRATAGLEDGLTLYYMSSLASTYHAQSRLDEAEKLELEVLTLSKKTFGERHHDTLSRTADLSETFILQLRNQESVELALQALQIQSPSDQVQDQICLRLKAQLAGNYYKMALFDESLELNTQLVQILSSKLGPYHFETRQAMARLAQDYKHQRSYVKAEILLLDVLEKTKTCLGEAHYSTYQLKCKLSALYQAQGRPEEAEKLILESLALEMDKSGPAHVSTLSKQLDLALFYRRQGKVEKSRPLYCQVLSTCRSEHDVKQLTEMDCWGELANAVWDDEDKCQELETLLTDVVAAREVQRGPDHVSTIFLCTHLAKVKESLSLWDDAAALRLRVLNHYEAKHGKAHSCTLGHMSNLAIVRKEQGRLAEARELQDHITGIRKARLGMDSNQTQESMAELAQIALLQGDLAEAESNAGEVLRRKEAKYGRGHGVTLLSLSIFAGIIAAQAVMEESRREEAARLFEEHDCLYKVAYPDDELGRSTGLLQMGLAMDKMGMHSEAEQRLEEAFLIRKRIAPDDPDTLVAMALLARIWDGNGKWVKSMALQKECIEIYERVQGLDPEMAAVAVDDYKQWVKELEEHDEENADDADHPFETCEACMASRSVRGETWPPASAAP</sequence>
<dbReference type="PANTHER" id="PTHR46082">
    <property type="entry name" value="ATP/GTP-BINDING PROTEIN-RELATED"/>
    <property type="match status" value="1"/>
</dbReference>
<evidence type="ECO:0000313" key="3">
    <source>
        <dbReference type="Proteomes" id="UP000076881"/>
    </source>
</evidence>
<dbReference type="GO" id="GO:0043531">
    <property type="term" value="F:ADP binding"/>
    <property type="evidence" value="ECO:0007669"/>
    <property type="project" value="InterPro"/>
</dbReference>
<dbReference type="Gene3D" id="3.40.50.300">
    <property type="entry name" value="P-loop containing nucleotide triphosphate hydrolases"/>
    <property type="match status" value="1"/>
</dbReference>
<dbReference type="Pfam" id="PF00931">
    <property type="entry name" value="NB-ARC"/>
    <property type="match status" value="1"/>
</dbReference>
<dbReference type="OrthoDB" id="4870159at2759"/>
<dbReference type="InterPro" id="IPR011990">
    <property type="entry name" value="TPR-like_helical_dom_sf"/>
</dbReference>
<reference evidence="2 3" key="1">
    <citation type="journal article" date="2016" name="Genome Biol. Evol.">
        <title>Divergent and convergent evolution of fungal pathogenicity.</title>
        <authorList>
            <person name="Shang Y."/>
            <person name="Xiao G."/>
            <person name="Zheng P."/>
            <person name="Cen K."/>
            <person name="Zhan S."/>
            <person name="Wang C."/>
        </authorList>
    </citation>
    <scope>NUCLEOTIDE SEQUENCE [LARGE SCALE GENOMIC DNA]</scope>
    <source>
        <strain evidence="2 3">RCEF 1005</strain>
    </source>
</reference>
<comment type="caution">
    <text evidence="2">The sequence shown here is derived from an EMBL/GenBank/DDBJ whole genome shotgun (WGS) entry which is preliminary data.</text>
</comment>
<dbReference type="PANTHER" id="PTHR46082:SF6">
    <property type="entry name" value="AAA+ ATPASE DOMAIN-CONTAINING PROTEIN-RELATED"/>
    <property type="match status" value="1"/>
</dbReference>
<gene>
    <name evidence="2" type="ORF">LEL_08690</name>
</gene>
<evidence type="ECO:0000313" key="2">
    <source>
        <dbReference type="EMBL" id="OAA72906.1"/>
    </source>
</evidence>
<name>A0A168DR25_CORDF</name>
<dbReference type="STRING" id="1081108.A0A168DR25"/>
<dbReference type="InterPro" id="IPR002182">
    <property type="entry name" value="NB-ARC"/>
</dbReference>
<keyword evidence="3" id="KW-1185">Reference proteome</keyword>
<dbReference type="AlphaFoldDB" id="A0A168DR25"/>
<dbReference type="EMBL" id="AZHF01000007">
    <property type="protein sequence ID" value="OAA72906.1"/>
    <property type="molecule type" value="Genomic_DNA"/>
</dbReference>
<protein>
    <submittedName>
        <fullName evidence="2">Nb-arc</fullName>
    </submittedName>
</protein>
<dbReference type="Pfam" id="PF13374">
    <property type="entry name" value="TPR_10"/>
    <property type="match status" value="2"/>
</dbReference>
<dbReference type="SUPFAM" id="SSF48452">
    <property type="entry name" value="TPR-like"/>
    <property type="match status" value="4"/>
</dbReference>
<dbReference type="InterPro" id="IPR027417">
    <property type="entry name" value="P-loop_NTPase"/>
</dbReference>
<dbReference type="InterPro" id="IPR053137">
    <property type="entry name" value="NLR-like"/>
</dbReference>
<evidence type="ECO:0000259" key="1">
    <source>
        <dbReference type="Pfam" id="PF00931"/>
    </source>
</evidence>
<dbReference type="SUPFAM" id="SSF52540">
    <property type="entry name" value="P-loop containing nucleoside triphosphate hydrolases"/>
    <property type="match status" value="1"/>
</dbReference>
<dbReference type="Proteomes" id="UP000076881">
    <property type="component" value="Unassembled WGS sequence"/>
</dbReference>
<dbReference type="Gene3D" id="1.25.40.10">
    <property type="entry name" value="Tetratricopeptide repeat domain"/>
    <property type="match status" value="4"/>
</dbReference>
<organism evidence="2 3">
    <name type="scientific">Akanthomyces lecanii RCEF 1005</name>
    <dbReference type="NCBI Taxonomy" id="1081108"/>
    <lineage>
        <taxon>Eukaryota</taxon>
        <taxon>Fungi</taxon>
        <taxon>Dikarya</taxon>
        <taxon>Ascomycota</taxon>
        <taxon>Pezizomycotina</taxon>
        <taxon>Sordariomycetes</taxon>
        <taxon>Hypocreomycetidae</taxon>
        <taxon>Hypocreales</taxon>
        <taxon>Cordycipitaceae</taxon>
        <taxon>Akanthomyces</taxon>
        <taxon>Cordyceps confragosa</taxon>
    </lineage>
</organism>
<dbReference type="Pfam" id="PF13424">
    <property type="entry name" value="TPR_12"/>
    <property type="match status" value="1"/>
</dbReference>
<feature type="domain" description="NB-ARC" evidence="1">
    <location>
        <begin position="77"/>
        <end position="230"/>
    </location>
</feature>